<evidence type="ECO:0000259" key="4">
    <source>
        <dbReference type="Pfam" id="PF22725"/>
    </source>
</evidence>
<keyword evidence="6" id="KW-1185">Reference proteome</keyword>
<protein>
    <submittedName>
        <fullName evidence="5">Gfo/Idh/MocA family oxidoreductase</fullName>
    </submittedName>
</protein>
<dbReference type="Proteomes" id="UP000715441">
    <property type="component" value="Unassembled WGS sequence"/>
</dbReference>
<comment type="similarity">
    <text evidence="1">Belongs to the Gfo/Idh/MocA family.</text>
</comment>
<dbReference type="PANTHER" id="PTHR42840">
    <property type="entry name" value="NAD(P)-BINDING ROSSMANN-FOLD SUPERFAMILY PROTEIN-RELATED"/>
    <property type="match status" value="1"/>
</dbReference>
<reference evidence="5 6" key="1">
    <citation type="submission" date="2020-04" db="EMBL/GenBank/DDBJ databases">
        <title>Novel species.</title>
        <authorList>
            <person name="Teo W.F.A."/>
            <person name="Lipun K."/>
            <person name="Srisuk N."/>
            <person name="Duangmal K."/>
        </authorList>
    </citation>
    <scope>NUCLEOTIDE SEQUENCE [LARGE SCALE GENOMIC DNA]</scope>
    <source>
        <strain evidence="5 6">K13G38</strain>
    </source>
</reference>
<dbReference type="PANTHER" id="PTHR42840:SF3">
    <property type="entry name" value="BINDING ROSSMANN FOLD OXIDOREDUCTASE, PUTATIVE (AFU_ORTHOLOGUE AFUA_2G10240)-RELATED"/>
    <property type="match status" value="1"/>
</dbReference>
<sequence>MRVGIAGTGRIGAGHAMVLAAHDDVTELVVFDEDRDRASAVAAKANGVVAASLNELFDANLDGLVISTATSAHAELIEAAVKAGVPAFCEKPVAIDAERTKQVLELVSANDVPVQVGFQRRFDKGYAAGREALRNGELGDLRRLHLISGDPAPPPESFIVTSGGIARDLHIHDFDILRWVTGREVVEVYSIGANRGADYFAKAHDPDESVGTLLLDDGTLVTFQGSRYNGAGYDIRMEIIGTEANHVVGLTDRTPIRSAEPGVEFPAGPAWTLFWDRFEPAYAEELRTFIDVAAGRCENPCTVEDALQASYIAEAVELSRREHRPVRIQEVAAL</sequence>
<dbReference type="Gene3D" id="3.30.360.10">
    <property type="entry name" value="Dihydrodipicolinate Reductase, domain 2"/>
    <property type="match status" value="1"/>
</dbReference>
<dbReference type="Gene3D" id="3.40.50.720">
    <property type="entry name" value="NAD(P)-binding Rossmann-like Domain"/>
    <property type="match status" value="1"/>
</dbReference>
<dbReference type="EMBL" id="JAAXLS010000012">
    <property type="protein sequence ID" value="NKQ55023.1"/>
    <property type="molecule type" value="Genomic_DNA"/>
</dbReference>
<evidence type="ECO:0000256" key="2">
    <source>
        <dbReference type="ARBA" id="ARBA00023002"/>
    </source>
</evidence>
<accession>A0ABX1J5E4</accession>
<proteinExistence type="inferred from homology"/>
<dbReference type="Pfam" id="PF22725">
    <property type="entry name" value="GFO_IDH_MocA_C3"/>
    <property type="match status" value="1"/>
</dbReference>
<dbReference type="Pfam" id="PF01408">
    <property type="entry name" value="GFO_IDH_MocA"/>
    <property type="match status" value="1"/>
</dbReference>
<evidence type="ECO:0000313" key="6">
    <source>
        <dbReference type="Proteomes" id="UP000715441"/>
    </source>
</evidence>
<dbReference type="InterPro" id="IPR055170">
    <property type="entry name" value="GFO_IDH_MocA-like_dom"/>
</dbReference>
<dbReference type="InterPro" id="IPR036291">
    <property type="entry name" value="NAD(P)-bd_dom_sf"/>
</dbReference>
<dbReference type="SUPFAM" id="SSF51735">
    <property type="entry name" value="NAD(P)-binding Rossmann-fold domains"/>
    <property type="match status" value="1"/>
</dbReference>
<evidence type="ECO:0000259" key="3">
    <source>
        <dbReference type="Pfam" id="PF01408"/>
    </source>
</evidence>
<dbReference type="RefSeq" id="WP_168517552.1">
    <property type="nucleotide sequence ID" value="NZ_JAAXLS010000012.1"/>
</dbReference>
<dbReference type="SUPFAM" id="SSF55347">
    <property type="entry name" value="Glyceraldehyde-3-phosphate dehydrogenase-like, C-terminal domain"/>
    <property type="match status" value="1"/>
</dbReference>
<comment type="caution">
    <text evidence="5">The sequence shown here is derived from an EMBL/GenBank/DDBJ whole genome shotgun (WGS) entry which is preliminary data.</text>
</comment>
<evidence type="ECO:0000256" key="1">
    <source>
        <dbReference type="ARBA" id="ARBA00010928"/>
    </source>
</evidence>
<dbReference type="InterPro" id="IPR000683">
    <property type="entry name" value="Gfo/Idh/MocA-like_OxRdtase_N"/>
</dbReference>
<feature type="domain" description="Gfo/Idh/MocA-like oxidoreductase N-terminal" evidence="3">
    <location>
        <begin position="1"/>
        <end position="118"/>
    </location>
</feature>
<name>A0ABX1J5E4_9PSEU</name>
<organism evidence="5 6">
    <name type="scientific">Amycolatopsis acididurans</name>
    <dbReference type="NCBI Taxonomy" id="2724524"/>
    <lineage>
        <taxon>Bacteria</taxon>
        <taxon>Bacillati</taxon>
        <taxon>Actinomycetota</taxon>
        <taxon>Actinomycetes</taxon>
        <taxon>Pseudonocardiales</taxon>
        <taxon>Pseudonocardiaceae</taxon>
        <taxon>Amycolatopsis</taxon>
    </lineage>
</organism>
<gene>
    <name evidence="5" type="ORF">HFP15_19255</name>
</gene>
<evidence type="ECO:0000313" key="5">
    <source>
        <dbReference type="EMBL" id="NKQ55023.1"/>
    </source>
</evidence>
<keyword evidence="2" id="KW-0560">Oxidoreductase</keyword>
<feature type="domain" description="GFO/IDH/MocA-like oxidoreductase" evidence="4">
    <location>
        <begin position="128"/>
        <end position="244"/>
    </location>
</feature>